<comment type="similarity">
    <text evidence="2">Belongs to the relA/spoT family.</text>
</comment>
<dbReference type="GeneID" id="60658841"/>
<dbReference type="InterPro" id="IPR002912">
    <property type="entry name" value="ACT_dom"/>
</dbReference>
<dbReference type="InterPro" id="IPR043519">
    <property type="entry name" value="NT_sf"/>
</dbReference>
<dbReference type="RefSeq" id="WP_005919057.1">
    <property type="nucleotide sequence ID" value="NZ_ATKH01000008.1"/>
</dbReference>
<proteinExistence type="inferred from homology"/>
<evidence type="ECO:0000256" key="2">
    <source>
        <dbReference type="RuleBase" id="RU003847"/>
    </source>
</evidence>
<dbReference type="FunFam" id="3.10.20.30:FF:000002">
    <property type="entry name" value="GTP pyrophosphokinase (RelA/SpoT)"/>
    <property type="match status" value="1"/>
</dbReference>
<dbReference type="InterPro" id="IPR012676">
    <property type="entry name" value="TGS-like"/>
</dbReference>
<dbReference type="InterPro" id="IPR003607">
    <property type="entry name" value="HD/PDEase_dom"/>
</dbReference>
<dbReference type="InterPro" id="IPR045865">
    <property type="entry name" value="ACT-like_dom_sf"/>
</dbReference>
<dbReference type="SUPFAM" id="SSF55021">
    <property type="entry name" value="ACT-like"/>
    <property type="match status" value="1"/>
</dbReference>
<dbReference type="Pfam" id="PF13291">
    <property type="entry name" value="ACT_4"/>
    <property type="match status" value="1"/>
</dbReference>
<dbReference type="SUPFAM" id="SSF81271">
    <property type="entry name" value="TGS-like"/>
    <property type="match status" value="1"/>
</dbReference>
<comment type="pathway">
    <text evidence="1">Purine metabolism.</text>
</comment>
<dbReference type="GO" id="GO:0005886">
    <property type="term" value="C:plasma membrane"/>
    <property type="evidence" value="ECO:0007669"/>
    <property type="project" value="TreeGrafter"/>
</dbReference>
<dbReference type="CDD" id="cd04876">
    <property type="entry name" value="ACT_RelA-SpoT"/>
    <property type="match status" value="1"/>
</dbReference>
<dbReference type="Gene3D" id="3.30.70.260">
    <property type="match status" value="1"/>
</dbReference>
<evidence type="ECO:0000259" key="5">
    <source>
        <dbReference type="PROSITE" id="PS51880"/>
    </source>
</evidence>
<evidence type="ECO:0000259" key="3">
    <source>
        <dbReference type="PROSITE" id="PS51671"/>
    </source>
</evidence>
<feature type="domain" description="ACT" evidence="3">
    <location>
        <begin position="651"/>
        <end position="725"/>
    </location>
</feature>
<dbReference type="PROSITE" id="PS51880">
    <property type="entry name" value="TGS"/>
    <property type="match status" value="1"/>
</dbReference>
<dbReference type="SUPFAM" id="SSF109604">
    <property type="entry name" value="HD-domain/PDEase-like"/>
    <property type="match status" value="1"/>
</dbReference>
<dbReference type="GO" id="GO:0015969">
    <property type="term" value="P:guanosine tetraphosphate metabolic process"/>
    <property type="evidence" value="ECO:0007669"/>
    <property type="project" value="InterPro"/>
</dbReference>
<dbReference type="CDD" id="cd05399">
    <property type="entry name" value="NT_Rel-Spo_like"/>
    <property type="match status" value="1"/>
</dbReference>
<dbReference type="InterPro" id="IPR006674">
    <property type="entry name" value="HD_domain"/>
</dbReference>
<dbReference type="SUPFAM" id="SSF81301">
    <property type="entry name" value="Nucleotidyltransferase"/>
    <property type="match status" value="1"/>
</dbReference>
<evidence type="ECO:0000313" key="6">
    <source>
        <dbReference type="EMBL" id="ALQ35169.1"/>
    </source>
</evidence>
<dbReference type="Proteomes" id="UP000068516">
    <property type="component" value="Chromosome"/>
</dbReference>
<sequence>MNNYWEQLLDKARANHLNLDFDKIKLALGFAEESHQGQYRKSGDDYIIHPVEVAKILMDMKMDTDTIVAGLLHDVVEDTLIPIADIKYNFGDTVATLVDGVTKLKALPNGTKNQAENIRKMILAMAENIRVILIKLADRLHNMRTLKFMKPEKQQSISKETLDIYAPLAHRLGMAKIKSELEDMAFSYLHHDEFLEIKRLVDNTKEERKDYIENFIRTIIRTLSDLGIKAEVKGRFKHFYSIYKKMYQKGKEFDDIYDLMGVRVIVDDKATCYHVLGIVHSQYTPVPGRFKDYIAVPKSNNYQSIHTTIVGPLGKFIEIQIRTKDMDDIAEEGIAAHWNYKENKKSSKDDNIYGWLRHIIEFQNESDSTEDFIEGVTGDIDRGTVFTFSPKGDIIELPVGATALDFAFMVHTQVGCKCVGAKVNGRMVTIDHKLKSGDKVEIITSKNSKGPSIDWLDIVVTHGAKGKIRKFLKDENKETVTKIGKDNLEKEASKLGMTLKEIENDPTLKKHMEKNNIPNLDEFYFYIGEKRSRLDILITKIKTSLEKERAASTLTIEEVLKKKEEKKKEGKNDFGIVIDGINNTLIRFAKCCTPLPGDEIGGFVTKLTGITVHRKDCANFHAMVEKDPSREIMVKWDENLIETKMNKYNFTFTVVLNDRPNILMEIVNLIANHKINITSVNSYEVKKDGDRIVKVKISIEIKGKTEYDYLINNILKLKDVISVER</sequence>
<dbReference type="Gene3D" id="3.10.20.30">
    <property type="match status" value="1"/>
</dbReference>
<dbReference type="Gene3D" id="3.30.460.10">
    <property type="entry name" value="Beta Polymerase, domain 2"/>
    <property type="match status" value="1"/>
</dbReference>
<evidence type="ECO:0000313" key="7">
    <source>
        <dbReference type="Proteomes" id="UP000068516"/>
    </source>
</evidence>
<feature type="domain" description="TGS" evidence="5">
    <location>
        <begin position="381"/>
        <end position="444"/>
    </location>
</feature>
<dbReference type="CDD" id="cd01668">
    <property type="entry name" value="TGS_RSH"/>
    <property type="match status" value="1"/>
</dbReference>
<dbReference type="FunFam" id="1.10.3210.10:FF:000001">
    <property type="entry name" value="GTP pyrophosphokinase RelA"/>
    <property type="match status" value="1"/>
</dbReference>
<dbReference type="PROSITE" id="PS51671">
    <property type="entry name" value="ACT"/>
    <property type="match status" value="1"/>
</dbReference>
<comment type="function">
    <text evidence="2">In eubacteria ppGpp (guanosine 3'-diphosphate 5'-diphosphate) is a mediator of the stringent response that coordinates a variety of cellular activities in response to changes in nutritional abundance.</text>
</comment>
<feature type="domain" description="HD" evidence="4">
    <location>
        <begin position="46"/>
        <end position="143"/>
    </location>
</feature>
<evidence type="ECO:0000259" key="4">
    <source>
        <dbReference type="PROSITE" id="PS51831"/>
    </source>
</evidence>
<dbReference type="InterPro" id="IPR033655">
    <property type="entry name" value="TGS_RelA/SpoT"/>
</dbReference>
<dbReference type="NCBIfam" id="TIGR00691">
    <property type="entry name" value="spoT_relA"/>
    <property type="match status" value="1"/>
</dbReference>
<dbReference type="EMBL" id="CP013336">
    <property type="protein sequence ID" value="ALQ35169.1"/>
    <property type="molecule type" value="Genomic_DNA"/>
</dbReference>
<dbReference type="FunFam" id="3.30.460.10:FF:000001">
    <property type="entry name" value="GTP pyrophosphokinase RelA"/>
    <property type="match status" value="1"/>
</dbReference>
<organism evidence="6 7">
    <name type="scientific">Fusobacterium hwasookii ChDC F206</name>
    <dbReference type="NCBI Taxonomy" id="1307443"/>
    <lineage>
        <taxon>Bacteria</taxon>
        <taxon>Fusobacteriati</taxon>
        <taxon>Fusobacteriota</taxon>
        <taxon>Fusobacteriia</taxon>
        <taxon>Fusobacteriales</taxon>
        <taxon>Fusobacteriaceae</taxon>
        <taxon>Fusobacterium</taxon>
    </lineage>
</organism>
<name>A0AAC8WJD1_9FUSO</name>
<dbReference type="PROSITE" id="PS51831">
    <property type="entry name" value="HD"/>
    <property type="match status" value="1"/>
</dbReference>
<dbReference type="SMART" id="SM00954">
    <property type="entry name" value="RelA_SpoT"/>
    <property type="match status" value="1"/>
</dbReference>
<protein>
    <submittedName>
        <fullName evidence="6">Guanosine-3',5'-bis(Diphosphate) 3'-pyrophosphohydrolase</fullName>
    </submittedName>
</protein>
<dbReference type="AlphaFoldDB" id="A0AAC8WJD1"/>
<dbReference type="InterPro" id="IPR007685">
    <property type="entry name" value="RelA_SpoT"/>
</dbReference>
<accession>A0AAC8WJD1</accession>
<dbReference type="Gene3D" id="1.10.3210.10">
    <property type="entry name" value="Hypothetical protein af1432"/>
    <property type="match status" value="1"/>
</dbReference>
<dbReference type="InterPro" id="IPR012675">
    <property type="entry name" value="Beta-grasp_dom_sf"/>
</dbReference>
<dbReference type="PANTHER" id="PTHR21262:SF31">
    <property type="entry name" value="GTP PYROPHOSPHOKINASE"/>
    <property type="match status" value="1"/>
</dbReference>
<dbReference type="Pfam" id="PF19296">
    <property type="entry name" value="RelA_AH_RIS"/>
    <property type="match status" value="1"/>
</dbReference>
<evidence type="ECO:0000256" key="1">
    <source>
        <dbReference type="ARBA" id="ARBA00025704"/>
    </source>
</evidence>
<dbReference type="InterPro" id="IPR004095">
    <property type="entry name" value="TGS"/>
</dbReference>
<dbReference type="Pfam" id="PF13328">
    <property type="entry name" value="HD_4"/>
    <property type="match status" value="1"/>
</dbReference>
<dbReference type="Pfam" id="PF02824">
    <property type="entry name" value="TGS"/>
    <property type="match status" value="1"/>
</dbReference>
<dbReference type="CDD" id="cd00077">
    <property type="entry name" value="HDc"/>
    <property type="match status" value="1"/>
</dbReference>
<reference evidence="6 7" key="1">
    <citation type="submission" date="2015-11" db="EMBL/GenBank/DDBJ databases">
        <authorList>
            <person name="Kook J.-K."/>
            <person name="Park S.-N."/>
            <person name="Lim Y.K."/>
            <person name="Jo E."/>
        </authorList>
    </citation>
    <scope>NUCLEOTIDE SEQUENCE [LARGE SCALE GENOMIC DNA]</scope>
    <source>
        <strain evidence="6 7">ChDC F206</strain>
    </source>
</reference>
<dbReference type="SMART" id="SM00471">
    <property type="entry name" value="HDc"/>
    <property type="match status" value="1"/>
</dbReference>
<dbReference type="PANTHER" id="PTHR21262">
    <property type="entry name" value="GUANOSINE-3',5'-BIS DIPHOSPHATE 3'-PYROPHOSPHOHYDROLASE"/>
    <property type="match status" value="1"/>
</dbReference>
<gene>
    <name evidence="6" type="ORF">RN92_04420</name>
</gene>
<dbReference type="InterPro" id="IPR004811">
    <property type="entry name" value="RelA/Spo_fam"/>
</dbReference>
<dbReference type="InterPro" id="IPR045600">
    <property type="entry name" value="RelA/SpoT_AH_RIS"/>
</dbReference>
<dbReference type="Pfam" id="PF04607">
    <property type="entry name" value="RelA_SpoT"/>
    <property type="match status" value="1"/>
</dbReference>